<keyword evidence="3" id="KW-0378">Hydrolase</keyword>
<name>A0A5C3E7Z2_9BASI</name>
<keyword evidence="7" id="KW-1185">Reference proteome</keyword>
<accession>A0A5C3E7Z2</accession>
<organism evidence="6 7">
    <name type="scientific">Ustilago trichophora</name>
    <dbReference type="NCBI Taxonomy" id="86804"/>
    <lineage>
        <taxon>Eukaryota</taxon>
        <taxon>Fungi</taxon>
        <taxon>Dikarya</taxon>
        <taxon>Basidiomycota</taxon>
        <taxon>Ustilaginomycotina</taxon>
        <taxon>Ustilaginomycetes</taxon>
        <taxon>Ustilaginales</taxon>
        <taxon>Ustilaginaceae</taxon>
        <taxon>Ustilago</taxon>
    </lineage>
</organism>
<comment type="similarity">
    <text evidence="1">Belongs to the peptidase C48 family.</text>
</comment>
<dbReference type="PROSITE" id="PS50600">
    <property type="entry name" value="ULP_PROTEASE"/>
    <property type="match status" value="1"/>
</dbReference>
<sequence>MFGLDHHDSDSIVVSTNQACLHKSDLEVSSTSSSTLKHDEWLGDNVLAFHAEWLDALAGQLNPSGFTSDVKMFPPSVVELLVTLDSAAAPHASSVVPRPNERFLILPISDRYSPSSPAHASAGSHWSLLLVDAATRFGFHLDSLGDCNRTAANAVHSSILKLIQPANSRSDAPPVPIKVDCLQQQQNGSDCGIYVLLLSSLLQHRLNTPAAASYDLFTVVETVCADSSPKVVAKFRKAYLRWLQAWGKATHHEEHVDPTQKVKSRFLDLFSEIGVE</sequence>
<proteinExistence type="inferred from homology"/>
<evidence type="ECO:0000256" key="3">
    <source>
        <dbReference type="ARBA" id="ARBA00022801"/>
    </source>
</evidence>
<evidence type="ECO:0000256" key="2">
    <source>
        <dbReference type="ARBA" id="ARBA00022670"/>
    </source>
</evidence>
<reference evidence="6 7" key="1">
    <citation type="submission" date="2018-03" db="EMBL/GenBank/DDBJ databases">
        <authorList>
            <person name="Guldener U."/>
        </authorList>
    </citation>
    <scope>NUCLEOTIDE SEQUENCE [LARGE SCALE GENOMIC DNA]</scope>
    <source>
        <strain evidence="6 7">NBRC100155</strain>
    </source>
</reference>
<evidence type="ECO:0000313" key="6">
    <source>
        <dbReference type="EMBL" id="SPO26853.1"/>
    </source>
</evidence>
<dbReference type="PANTHER" id="PTHR46468">
    <property type="entry name" value="SENTRIN-SPECIFIC PROTEASE 8"/>
    <property type="match status" value="1"/>
</dbReference>
<gene>
    <name evidence="6" type="ORF">UTRI_04166_B</name>
</gene>
<dbReference type="Proteomes" id="UP000324022">
    <property type="component" value="Unassembled WGS sequence"/>
</dbReference>
<dbReference type="EMBL" id="OOIN01000015">
    <property type="protein sequence ID" value="SPO26853.1"/>
    <property type="molecule type" value="Genomic_DNA"/>
</dbReference>
<dbReference type="InterPro" id="IPR003653">
    <property type="entry name" value="Peptidase_C48_C"/>
</dbReference>
<dbReference type="GO" id="GO:0019784">
    <property type="term" value="F:deNEDDylase activity"/>
    <property type="evidence" value="ECO:0007669"/>
    <property type="project" value="InterPro"/>
</dbReference>
<dbReference type="InterPro" id="IPR038765">
    <property type="entry name" value="Papain-like_cys_pep_sf"/>
</dbReference>
<dbReference type="Pfam" id="PF02902">
    <property type="entry name" value="Peptidase_C48"/>
    <property type="match status" value="1"/>
</dbReference>
<protein>
    <recommendedName>
        <fullName evidence="5">Ubiquitin-like protease family profile domain-containing protein</fullName>
    </recommendedName>
</protein>
<dbReference type="Gene3D" id="3.40.395.10">
    <property type="entry name" value="Adenoviral Proteinase, Chain A"/>
    <property type="match status" value="1"/>
</dbReference>
<dbReference type="GO" id="GO:0000338">
    <property type="term" value="P:protein deneddylation"/>
    <property type="evidence" value="ECO:0007669"/>
    <property type="project" value="TreeGrafter"/>
</dbReference>
<evidence type="ECO:0000313" key="7">
    <source>
        <dbReference type="Proteomes" id="UP000324022"/>
    </source>
</evidence>
<keyword evidence="4" id="KW-0788">Thiol protease</keyword>
<dbReference type="AlphaFoldDB" id="A0A5C3E7Z2"/>
<evidence type="ECO:0000256" key="1">
    <source>
        <dbReference type="ARBA" id="ARBA00005234"/>
    </source>
</evidence>
<dbReference type="OrthoDB" id="5065855at2759"/>
<dbReference type="GO" id="GO:0006508">
    <property type="term" value="P:proteolysis"/>
    <property type="evidence" value="ECO:0007669"/>
    <property type="project" value="UniProtKB-KW"/>
</dbReference>
<keyword evidence="2" id="KW-0645">Protease</keyword>
<evidence type="ECO:0000259" key="5">
    <source>
        <dbReference type="PROSITE" id="PS50600"/>
    </source>
</evidence>
<evidence type="ECO:0000256" key="4">
    <source>
        <dbReference type="ARBA" id="ARBA00022807"/>
    </source>
</evidence>
<dbReference type="GO" id="GO:0008234">
    <property type="term" value="F:cysteine-type peptidase activity"/>
    <property type="evidence" value="ECO:0007669"/>
    <property type="project" value="UniProtKB-KW"/>
</dbReference>
<dbReference type="PANTHER" id="PTHR46468:SF1">
    <property type="entry name" value="SENTRIN-SPECIFIC PROTEASE 8"/>
    <property type="match status" value="1"/>
</dbReference>
<dbReference type="InterPro" id="IPR044613">
    <property type="entry name" value="Nep1/2-like"/>
</dbReference>
<feature type="domain" description="Ubiquitin-like protease family profile" evidence="5">
    <location>
        <begin position="26"/>
        <end position="202"/>
    </location>
</feature>
<dbReference type="SUPFAM" id="SSF54001">
    <property type="entry name" value="Cysteine proteinases"/>
    <property type="match status" value="1"/>
</dbReference>